<dbReference type="HAMAP" id="MF_00373">
    <property type="entry name" value="Ribosomal_bL28"/>
    <property type="match status" value="1"/>
</dbReference>
<comment type="subcellular location">
    <subcellularLocation>
        <location evidence="5">Plastid</location>
        <location evidence="5">Chloroplast</location>
    </subcellularLocation>
</comment>
<dbReference type="NCBIfam" id="TIGR00009">
    <property type="entry name" value="L28"/>
    <property type="match status" value="1"/>
</dbReference>
<geneLocation type="chloroplast" evidence="6"/>
<dbReference type="EMBL" id="LT622865">
    <property type="protein sequence ID" value="SCW21733.1"/>
    <property type="molecule type" value="Genomic_DNA"/>
</dbReference>
<dbReference type="Pfam" id="PF00830">
    <property type="entry name" value="Ribosomal_L28"/>
    <property type="match status" value="1"/>
</dbReference>
<dbReference type="InterPro" id="IPR026569">
    <property type="entry name" value="Ribosomal_bL28"/>
</dbReference>
<dbReference type="SUPFAM" id="SSF143800">
    <property type="entry name" value="L28p-like"/>
    <property type="match status" value="1"/>
</dbReference>
<dbReference type="GO" id="GO:0003735">
    <property type="term" value="F:structural constituent of ribosome"/>
    <property type="evidence" value="ECO:0007669"/>
    <property type="project" value="InterPro"/>
</dbReference>
<evidence type="ECO:0000256" key="1">
    <source>
        <dbReference type="ARBA" id="ARBA00008760"/>
    </source>
</evidence>
<keyword evidence="3 5" id="KW-0687">Ribonucleoprotein</keyword>
<dbReference type="GO" id="GO:0009507">
    <property type="term" value="C:chloroplast"/>
    <property type="evidence" value="ECO:0007669"/>
    <property type="project" value="UniProtKB-SubCell"/>
</dbReference>
<reference evidence="6" key="2">
    <citation type="submission" date="2016-10" db="EMBL/GenBank/DDBJ databases">
        <authorList>
            <person name="de Groot N.N."/>
        </authorList>
    </citation>
    <scope>NUCLEOTIDE SEQUENCE</scope>
    <source>
        <strain evidence="6">JFC0074</strain>
    </source>
</reference>
<gene>
    <name evidence="5 6" type="primary">rpl28</name>
    <name evidence="6" type="ORF">JFC0074_92</name>
</gene>
<dbReference type="GO" id="GO:0005840">
    <property type="term" value="C:ribosome"/>
    <property type="evidence" value="ECO:0007669"/>
    <property type="project" value="UniProtKB-KW"/>
</dbReference>
<dbReference type="PANTHER" id="PTHR13528">
    <property type="entry name" value="39S RIBOSOMAL PROTEIN L28, MITOCHONDRIAL"/>
    <property type="match status" value="1"/>
</dbReference>
<protein>
    <recommendedName>
        <fullName evidence="4 5">Large ribosomal subunit protein bL28c</fullName>
    </recommendedName>
</protein>
<dbReference type="GO" id="GO:0006412">
    <property type="term" value="P:translation"/>
    <property type="evidence" value="ECO:0007669"/>
    <property type="project" value="UniProtKB-UniRule"/>
</dbReference>
<dbReference type="InterPro" id="IPR001383">
    <property type="entry name" value="Ribosomal_bL28_bact-type"/>
</dbReference>
<dbReference type="Gene3D" id="2.30.170.40">
    <property type="entry name" value="Ribosomal protein L28/L24"/>
    <property type="match status" value="1"/>
</dbReference>
<dbReference type="GeneID" id="29998930"/>
<dbReference type="InterPro" id="IPR034704">
    <property type="entry name" value="Ribosomal_bL28/bL31-like_sf"/>
</dbReference>
<dbReference type="AlphaFoldDB" id="A0A1G4NSS7"/>
<keyword evidence="2 5" id="KW-0689">Ribosomal protein</keyword>
<evidence type="ECO:0000313" key="6">
    <source>
        <dbReference type="EMBL" id="SCW21733.1"/>
    </source>
</evidence>
<dbReference type="PANTHER" id="PTHR13528:SF2">
    <property type="entry name" value="LARGE RIBOSOMAL SUBUNIT PROTEIN BL28M"/>
    <property type="match status" value="1"/>
</dbReference>
<evidence type="ECO:0000256" key="2">
    <source>
        <dbReference type="ARBA" id="ARBA00022980"/>
    </source>
</evidence>
<organism evidence="6">
    <name type="scientific">Galaxaura rugosa</name>
    <dbReference type="NCBI Taxonomy" id="268570"/>
    <lineage>
        <taxon>Eukaryota</taxon>
        <taxon>Rhodophyta</taxon>
        <taxon>Florideophyceae</taxon>
        <taxon>Nemaliophycidae</taxon>
        <taxon>Nemaliales</taxon>
        <taxon>Galaxauraceae</taxon>
        <taxon>Galaxaura</taxon>
    </lineage>
</organism>
<dbReference type="InterPro" id="IPR037147">
    <property type="entry name" value="Ribosomal_bL28_sf"/>
</dbReference>
<name>A0A1G4NSS7_9FLOR</name>
<reference evidence="6" key="1">
    <citation type="submission" date="2016-10" db="EMBL/GenBank/DDBJ databases">
        <title>Chloroplast genomes as a tool to resolve red algal phylogenies: a case study in the Nemaliales.</title>
        <authorList>
            <person name="Costa J.F."/>
            <person name="Lin S.M."/>
            <person name="Macaya E.C."/>
            <person name="Fernandez-Garcia C."/>
            <person name="Verbruggen H."/>
        </authorList>
    </citation>
    <scope>NUCLEOTIDE SEQUENCE</scope>
    <source>
        <strain evidence="6">JFC0074</strain>
    </source>
</reference>
<evidence type="ECO:0000256" key="3">
    <source>
        <dbReference type="ARBA" id="ARBA00023274"/>
    </source>
</evidence>
<comment type="similarity">
    <text evidence="1 5">Belongs to the bacterial ribosomal protein bL28 family.</text>
</comment>
<keyword evidence="6" id="KW-0150">Chloroplast</keyword>
<evidence type="ECO:0000256" key="5">
    <source>
        <dbReference type="HAMAP-Rule" id="MF_00373"/>
    </source>
</evidence>
<sequence length="67" mass="7794">MTKSCSINGKTRNNGYAISHSHVRTKKIQKANLHNKKIWSVQQNRWIKVTISTKAMKTLLKFKKINL</sequence>
<dbReference type="GO" id="GO:1990904">
    <property type="term" value="C:ribonucleoprotein complex"/>
    <property type="evidence" value="ECO:0007669"/>
    <property type="project" value="UniProtKB-KW"/>
</dbReference>
<evidence type="ECO:0000256" key="4">
    <source>
        <dbReference type="ARBA" id="ARBA00035265"/>
    </source>
</evidence>
<accession>A0A1G4NSS7</accession>
<dbReference type="RefSeq" id="YP_009313479.1">
    <property type="nucleotide sequence ID" value="NC_031657.1"/>
</dbReference>
<keyword evidence="6" id="KW-0934">Plastid</keyword>
<proteinExistence type="inferred from homology"/>